<keyword evidence="1" id="KW-0472">Membrane</keyword>
<keyword evidence="1" id="KW-1133">Transmembrane helix</keyword>
<proteinExistence type="predicted"/>
<dbReference type="STRING" id="1648.A2I91_07695"/>
<evidence type="ECO:0000313" key="2">
    <source>
        <dbReference type="EMBL" id="EFY08209.1"/>
    </source>
</evidence>
<evidence type="ECO:0000256" key="1">
    <source>
        <dbReference type="SAM" id="Phobius"/>
    </source>
</evidence>
<comment type="caution">
    <text evidence="2">The sequence shown here is derived from an EMBL/GenBank/DDBJ whole genome shotgun (WGS) entry which is preliminary data.</text>
</comment>
<organism evidence="2 3">
    <name type="scientific">Erysipelothrix rhusiopathiae ATCC 19414</name>
    <dbReference type="NCBI Taxonomy" id="525280"/>
    <lineage>
        <taxon>Bacteria</taxon>
        <taxon>Bacillati</taxon>
        <taxon>Bacillota</taxon>
        <taxon>Erysipelotrichia</taxon>
        <taxon>Erysipelotrichales</taxon>
        <taxon>Erysipelotrichaceae</taxon>
        <taxon>Erysipelothrix</taxon>
    </lineage>
</organism>
<accession>E7FXI5</accession>
<feature type="transmembrane region" description="Helical" evidence="1">
    <location>
        <begin position="21"/>
        <end position="43"/>
    </location>
</feature>
<dbReference type="AlphaFoldDB" id="E7FXI5"/>
<feature type="transmembrane region" description="Helical" evidence="1">
    <location>
        <begin position="49"/>
        <end position="65"/>
    </location>
</feature>
<reference evidence="2" key="1">
    <citation type="submission" date="2011-01" db="EMBL/GenBank/DDBJ databases">
        <authorList>
            <person name="Muzny D."/>
            <person name="Qin X."/>
            <person name="Buhay C."/>
            <person name="Dugan-Rocha S."/>
            <person name="Ding Y."/>
            <person name="Chen G."/>
            <person name="Hawes A."/>
            <person name="Holder M."/>
            <person name="Jhangiani S."/>
            <person name="Johnson A."/>
            <person name="Khan Z."/>
            <person name="Li Z."/>
            <person name="Liu W."/>
            <person name="Liu X."/>
            <person name="Perez L."/>
            <person name="Shen H."/>
            <person name="Wang Q."/>
            <person name="Watt J."/>
            <person name="Xi L."/>
            <person name="Xin Y."/>
            <person name="Zhou J."/>
            <person name="Deng J."/>
            <person name="Jiang H."/>
            <person name="Liu Y."/>
            <person name="Qu J."/>
            <person name="Song X.-Z."/>
            <person name="Zhang L."/>
            <person name="Villasana D."/>
            <person name="Johnson A."/>
            <person name="Liu J."/>
            <person name="Liyanage D."/>
            <person name="Lorensuhewa L."/>
            <person name="Robinson T."/>
            <person name="Song A."/>
            <person name="Song B.-B."/>
            <person name="Dinh H."/>
            <person name="Thornton R."/>
            <person name="Coyle M."/>
            <person name="Francisco L."/>
            <person name="Jackson L."/>
            <person name="Javaid M."/>
            <person name="Korchina V."/>
            <person name="Kovar C."/>
            <person name="Mata R."/>
            <person name="Mathew T."/>
            <person name="Ngo R."/>
            <person name="Nguyen L."/>
            <person name="Nguyen N."/>
            <person name="Okwuonu G."/>
            <person name="Ongeri F."/>
            <person name="Pham C."/>
            <person name="Simmons D."/>
            <person name="Wilczek-Boney K."/>
            <person name="Hale W."/>
            <person name="Jakkamsetti A."/>
            <person name="Pham P."/>
            <person name="Ruth R."/>
            <person name="San Lucas F."/>
            <person name="Warren J."/>
            <person name="Zhang J."/>
            <person name="Zhao Z."/>
            <person name="Zhou C."/>
            <person name="Zhu D."/>
            <person name="Lee S."/>
            <person name="Bess C."/>
            <person name="Blankenburg K."/>
            <person name="Forbes L."/>
            <person name="Fu Q."/>
            <person name="Gubbala S."/>
            <person name="Hirani K."/>
            <person name="Jayaseelan J.C."/>
            <person name="Lara F."/>
            <person name="Munidasa M."/>
            <person name="Palculict T."/>
            <person name="Patil S."/>
            <person name="Pu L.-L."/>
            <person name="Saada N."/>
            <person name="Tang L."/>
            <person name="Weissenberger G."/>
            <person name="Zhu Y."/>
            <person name="Hemphill L."/>
            <person name="Shang Y."/>
            <person name="Youmans B."/>
            <person name="Ayvaz T."/>
            <person name="Ross M."/>
            <person name="Santibanez J."/>
            <person name="Aqrawi P."/>
            <person name="Gross S."/>
            <person name="Joshi V."/>
            <person name="Fowler G."/>
            <person name="Nazareth L."/>
            <person name="Reid J."/>
            <person name="Worley K."/>
            <person name="Petrosino J."/>
            <person name="Highlander S."/>
            <person name="Gibbs R."/>
        </authorList>
    </citation>
    <scope>NUCLEOTIDE SEQUENCE [LARGE SCALE GENOMIC DNA]</scope>
    <source>
        <strain evidence="2">ATCC 19414</strain>
    </source>
</reference>
<dbReference type="EMBL" id="ACLK02000003">
    <property type="protein sequence ID" value="EFY08209.1"/>
    <property type="molecule type" value="Genomic_DNA"/>
</dbReference>
<protein>
    <submittedName>
        <fullName evidence="2">Uncharacterized protein</fullName>
    </submittedName>
</protein>
<feature type="transmembrane region" description="Helical" evidence="1">
    <location>
        <begin position="86"/>
        <end position="105"/>
    </location>
</feature>
<gene>
    <name evidence="2" type="ORF">HMPREF0357_11362</name>
</gene>
<dbReference type="Proteomes" id="UP000003028">
    <property type="component" value="Unassembled WGS sequence"/>
</dbReference>
<keyword evidence="3" id="KW-1185">Reference proteome</keyword>
<keyword evidence="1" id="KW-0812">Transmembrane</keyword>
<name>E7FXI5_ERYRH</name>
<sequence>MSNFFYRKWMRTKRGFFEIMEVLMAKKIKVGVIAIVAMILMFFDWRMTLGWLIGWACLLTLGFFREKFYAIILDEDQFTVGKYVRYIIFVFVILWLPLLLAFMFPNAINPYALAASYLIDRLILFMSGLFTKENKHGTE</sequence>
<evidence type="ECO:0000313" key="3">
    <source>
        <dbReference type="Proteomes" id="UP000003028"/>
    </source>
</evidence>